<dbReference type="EMBL" id="ANFO01000397">
    <property type="protein sequence ID" value="KGQ09880.1"/>
    <property type="molecule type" value="Genomic_DNA"/>
</dbReference>
<protein>
    <submittedName>
        <fullName evidence="4">L-amino-acid oxidase</fullName>
    </submittedName>
</protein>
<gene>
    <name evidence="4" type="ORF">BBAD15_g4782</name>
</gene>
<dbReference type="Gene3D" id="3.90.660.10">
    <property type="match status" value="1"/>
</dbReference>
<dbReference type="AlphaFoldDB" id="A0A0A2VUN6"/>
<dbReference type="SUPFAM" id="SSF51905">
    <property type="entry name" value="FAD/NAD(P)-binding domain"/>
    <property type="match status" value="1"/>
</dbReference>
<accession>A0A0A2VUN6</accession>
<name>A0A0A2VUN6_BEABA</name>
<feature type="chain" id="PRO_5002007263" evidence="2">
    <location>
        <begin position="22"/>
        <end position="219"/>
    </location>
</feature>
<sequence length="219" mass="23963">MGNFLTASRLLVAVLVSISNAKPLSGNATQPLNEACGRVLLQDFDSLGAWFEGVNAISCTSVPRRDNVTIAIIGGGVSGLATGLMLDSIGMRNWEIIEASERVGGRFRTKFVGGTDEYAEMGPMRLPWSITYKSDNTTHEYTDHRMTFQLADTLNRLNGHDPRYKIDFIPWIQHQSQRAARPRHRPAPRRPGADPRRGRGGPAAAGQAGADEHGRVQGR</sequence>
<evidence type="ECO:0000256" key="1">
    <source>
        <dbReference type="SAM" id="MobiDB-lite"/>
    </source>
</evidence>
<proteinExistence type="predicted"/>
<feature type="region of interest" description="Disordered" evidence="1">
    <location>
        <begin position="175"/>
        <end position="219"/>
    </location>
</feature>
<evidence type="ECO:0000259" key="3">
    <source>
        <dbReference type="Pfam" id="PF01593"/>
    </source>
</evidence>
<comment type="caution">
    <text evidence="4">The sequence shown here is derived from an EMBL/GenBank/DDBJ whole genome shotgun (WGS) entry which is preliminary data.</text>
</comment>
<reference evidence="4 5" key="1">
    <citation type="submission" date="2012-10" db="EMBL/GenBank/DDBJ databases">
        <title>Genome sequencing and analysis of entomopathogenic fungi Beauveria bassiana D1-5.</title>
        <authorList>
            <person name="Li Q."/>
            <person name="Wang L."/>
            <person name="Zhang Z."/>
            <person name="Wang Q."/>
            <person name="Ren J."/>
            <person name="Wang M."/>
            <person name="Xu W."/>
            <person name="Wang J."/>
            <person name="Lu Y."/>
            <person name="Du Q."/>
            <person name="Sun Z."/>
        </authorList>
    </citation>
    <scope>NUCLEOTIDE SEQUENCE [LARGE SCALE GENOMIC DNA]</scope>
    <source>
        <strain evidence="4 5">D1-5</strain>
    </source>
</reference>
<dbReference type="Pfam" id="PF01593">
    <property type="entry name" value="Amino_oxidase"/>
    <property type="match status" value="1"/>
</dbReference>
<organism evidence="4 5">
    <name type="scientific">Beauveria bassiana D1-5</name>
    <dbReference type="NCBI Taxonomy" id="1245745"/>
    <lineage>
        <taxon>Eukaryota</taxon>
        <taxon>Fungi</taxon>
        <taxon>Dikarya</taxon>
        <taxon>Ascomycota</taxon>
        <taxon>Pezizomycotina</taxon>
        <taxon>Sordariomycetes</taxon>
        <taxon>Hypocreomycetidae</taxon>
        <taxon>Hypocreales</taxon>
        <taxon>Cordycipitaceae</taxon>
        <taxon>Beauveria</taxon>
    </lineage>
</organism>
<dbReference type="InterPro" id="IPR036188">
    <property type="entry name" value="FAD/NAD-bd_sf"/>
</dbReference>
<dbReference type="STRING" id="1245745.A0A0A2VUN6"/>
<evidence type="ECO:0000313" key="4">
    <source>
        <dbReference type="EMBL" id="KGQ09880.1"/>
    </source>
</evidence>
<feature type="compositionally biased region" description="Basic and acidic residues" evidence="1">
    <location>
        <begin position="210"/>
        <end position="219"/>
    </location>
</feature>
<feature type="signal peptide" evidence="2">
    <location>
        <begin position="1"/>
        <end position="21"/>
    </location>
</feature>
<dbReference type="HOGENOM" id="CLU_1261284_0_0_1"/>
<evidence type="ECO:0000313" key="5">
    <source>
        <dbReference type="Proteomes" id="UP000030106"/>
    </source>
</evidence>
<dbReference type="Gene3D" id="3.50.50.60">
    <property type="entry name" value="FAD/NAD(P)-binding domain"/>
    <property type="match status" value="1"/>
</dbReference>
<dbReference type="GO" id="GO:0016491">
    <property type="term" value="F:oxidoreductase activity"/>
    <property type="evidence" value="ECO:0007669"/>
    <property type="project" value="InterPro"/>
</dbReference>
<dbReference type="InterPro" id="IPR002937">
    <property type="entry name" value="Amino_oxidase"/>
</dbReference>
<feature type="domain" description="Amine oxidase" evidence="3">
    <location>
        <begin position="77"/>
        <end position="148"/>
    </location>
</feature>
<keyword evidence="2" id="KW-0732">Signal</keyword>
<dbReference type="Proteomes" id="UP000030106">
    <property type="component" value="Unassembled WGS sequence"/>
</dbReference>
<evidence type="ECO:0000256" key="2">
    <source>
        <dbReference type="SAM" id="SignalP"/>
    </source>
</evidence>